<evidence type="ECO:0000313" key="6">
    <source>
        <dbReference type="EMBL" id="KHG29909.1"/>
    </source>
</evidence>
<dbReference type="AlphaFoldDB" id="A0A0B0PZH0"/>
<dbReference type="PANTHER" id="PTHR43670">
    <property type="entry name" value="HEAT SHOCK PROTEIN 26"/>
    <property type="match status" value="1"/>
</dbReference>
<keyword evidence="2" id="KW-0472">Membrane</keyword>
<dbReference type="InterPro" id="IPR002068">
    <property type="entry name" value="A-crystallin/Hsp20_dom"/>
</dbReference>
<gene>
    <name evidence="6" type="ORF">F383_11065</name>
</gene>
<name>A0A0B0PZH0_GOSAR</name>
<dbReference type="GO" id="GO:0006952">
    <property type="term" value="P:defense response"/>
    <property type="evidence" value="ECO:0007669"/>
    <property type="project" value="UniProtKB-KW"/>
</dbReference>
<dbReference type="InterPro" id="IPR007110">
    <property type="entry name" value="Ig-like_dom"/>
</dbReference>
<dbReference type="InterPro" id="IPR008978">
    <property type="entry name" value="HSP20-like_chaperone"/>
</dbReference>
<dbReference type="Pfam" id="PF00011">
    <property type="entry name" value="HSP20"/>
    <property type="match status" value="1"/>
</dbReference>
<dbReference type="OMA" id="EDDHNQH"/>
<comment type="similarity">
    <text evidence="4 5">Belongs to the small heat shock protein (HSP20) family.</text>
</comment>
<evidence type="ECO:0000256" key="2">
    <source>
        <dbReference type="ARBA" id="ARBA00022475"/>
    </source>
</evidence>
<dbReference type="PANTHER" id="PTHR43670:SF130">
    <property type="entry name" value="INACTIVE PROTEIN RESTRICTED TEV MOVEMENT 2-LIKE"/>
    <property type="match status" value="1"/>
</dbReference>
<evidence type="ECO:0000313" key="7">
    <source>
        <dbReference type="Proteomes" id="UP000032142"/>
    </source>
</evidence>
<keyword evidence="3" id="KW-0611">Plant defense</keyword>
<dbReference type="KEGG" id="gab:108478782"/>
<dbReference type="PROSITE" id="PS50835">
    <property type="entry name" value="IG_LIKE"/>
    <property type="match status" value="1"/>
</dbReference>
<keyword evidence="2" id="KW-1003">Cell membrane</keyword>
<protein>
    <submittedName>
        <fullName evidence="6">17.8 kDa class I heat shock-like protein</fullName>
    </submittedName>
</protein>
<dbReference type="Proteomes" id="UP000032142">
    <property type="component" value="Unassembled WGS sequence"/>
</dbReference>
<evidence type="ECO:0000256" key="5">
    <source>
        <dbReference type="RuleBase" id="RU003616"/>
    </source>
</evidence>
<dbReference type="GO" id="GO:0034605">
    <property type="term" value="P:cellular response to heat"/>
    <property type="evidence" value="ECO:0007669"/>
    <property type="project" value="TreeGrafter"/>
</dbReference>
<dbReference type="EMBL" id="KN453124">
    <property type="protein sequence ID" value="KHG29909.1"/>
    <property type="molecule type" value="Genomic_DNA"/>
</dbReference>
<proteinExistence type="inferred from homology"/>
<dbReference type="PROSITE" id="PS01031">
    <property type="entry name" value="SHSP"/>
    <property type="match status" value="1"/>
</dbReference>
<evidence type="ECO:0000256" key="3">
    <source>
        <dbReference type="ARBA" id="ARBA00022821"/>
    </source>
</evidence>
<keyword evidence="7" id="KW-1185">Reference proteome</keyword>
<reference evidence="7" key="1">
    <citation type="submission" date="2014-09" db="EMBL/GenBank/DDBJ databases">
        <authorList>
            <person name="Mudge J."/>
            <person name="Ramaraj T."/>
            <person name="Lindquist I.E."/>
            <person name="Bharti A.K."/>
            <person name="Sundararajan A."/>
            <person name="Cameron C.T."/>
            <person name="Woodward J.E."/>
            <person name="May G.D."/>
            <person name="Brubaker C."/>
            <person name="Broadhvest J."/>
            <person name="Wilkins T.A."/>
        </authorList>
    </citation>
    <scope>NUCLEOTIDE SEQUENCE</scope>
    <source>
        <strain evidence="7">cv. AKA8401</strain>
    </source>
</reference>
<dbReference type="Gene3D" id="2.60.40.790">
    <property type="match status" value="1"/>
</dbReference>
<evidence type="ECO:0000256" key="1">
    <source>
        <dbReference type="ARBA" id="ARBA00004162"/>
    </source>
</evidence>
<dbReference type="GO" id="GO:0005886">
    <property type="term" value="C:plasma membrane"/>
    <property type="evidence" value="ECO:0007669"/>
    <property type="project" value="UniProtKB-SubCell"/>
</dbReference>
<dbReference type="OrthoDB" id="1431247at2759"/>
<organism evidence="6 7">
    <name type="scientific">Gossypium arboreum</name>
    <name type="common">Tree cotton</name>
    <name type="synonym">Gossypium nanking</name>
    <dbReference type="NCBI Taxonomy" id="29729"/>
    <lineage>
        <taxon>Eukaryota</taxon>
        <taxon>Viridiplantae</taxon>
        <taxon>Streptophyta</taxon>
        <taxon>Embryophyta</taxon>
        <taxon>Tracheophyta</taxon>
        <taxon>Spermatophyta</taxon>
        <taxon>Magnoliopsida</taxon>
        <taxon>eudicotyledons</taxon>
        <taxon>Gunneridae</taxon>
        <taxon>Pentapetalae</taxon>
        <taxon>rosids</taxon>
        <taxon>malvids</taxon>
        <taxon>Malvales</taxon>
        <taxon>Malvaceae</taxon>
        <taxon>Malvoideae</taxon>
        <taxon>Gossypium</taxon>
    </lineage>
</organism>
<comment type="subcellular location">
    <subcellularLocation>
        <location evidence="1">Cell membrane</location>
        <topology evidence="1">Single-pass membrane protein</topology>
    </subcellularLocation>
</comment>
<sequence>MANLFRQKIVPSSDWTHDDKASFLLVDLPGFKKEELRLELASTGHIIISGERRVDENKSVYFEESFEVPENSDTDNINAKFDGDFLHVTLPKLSVAEQDKQQELSHGNYAANGLGETTVQKQTNIDHPENQSKREDDQEERQPKGEAIGKEACQVASFPKETLKKWEEDESPLEMAMNFLKKNKGAVVSVIIAFSVGVFICRTFD</sequence>
<keyword evidence="6" id="KW-0346">Stress response</keyword>
<evidence type="ECO:0000256" key="4">
    <source>
        <dbReference type="PROSITE-ProRule" id="PRU00285"/>
    </source>
</evidence>
<accession>A0A0B0PZH0</accession>
<dbReference type="SUPFAM" id="SSF49764">
    <property type="entry name" value="HSP20-like chaperones"/>
    <property type="match status" value="1"/>
</dbReference>